<dbReference type="Pfam" id="PF07669">
    <property type="entry name" value="Eco57I"/>
    <property type="match status" value="1"/>
</dbReference>
<evidence type="ECO:0000256" key="5">
    <source>
        <dbReference type="ARBA" id="ARBA00022691"/>
    </source>
</evidence>
<evidence type="ECO:0000256" key="3">
    <source>
        <dbReference type="ARBA" id="ARBA00022603"/>
    </source>
</evidence>
<organism evidence="9 10">
    <name type="scientific">Saccharomonospora xinjiangensis XJ-54</name>
    <dbReference type="NCBI Taxonomy" id="882086"/>
    <lineage>
        <taxon>Bacteria</taxon>
        <taxon>Bacillati</taxon>
        <taxon>Actinomycetota</taxon>
        <taxon>Actinomycetes</taxon>
        <taxon>Pseudonocardiales</taxon>
        <taxon>Pseudonocardiaceae</taxon>
        <taxon>Saccharomonospora</taxon>
    </lineage>
</organism>
<evidence type="ECO:0000259" key="8">
    <source>
        <dbReference type="Pfam" id="PF22837"/>
    </source>
</evidence>
<evidence type="ECO:0000256" key="1">
    <source>
        <dbReference type="ARBA" id="ARBA00006594"/>
    </source>
</evidence>
<evidence type="ECO:0000259" key="7">
    <source>
        <dbReference type="Pfam" id="PF07669"/>
    </source>
</evidence>
<dbReference type="Pfam" id="PF22837">
    <property type="entry name" value="M_Eco57I_C"/>
    <property type="match status" value="1"/>
</dbReference>
<accession>I0V634</accession>
<dbReference type="InterPro" id="IPR002052">
    <property type="entry name" value="DNA_methylase_N6_adenine_CS"/>
</dbReference>
<dbReference type="RefSeq" id="WP_006239761.1">
    <property type="nucleotide sequence ID" value="NZ_JH636049.1"/>
</dbReference>
<dbReference type="PANTHER" id="PTHR33841:SF5">
    <property type="entry name" value="DNA METHYLASE (MODIFICATION METHYLASE) (METHYLTRANSFERASE)-RELATED"/>
    <property type="match status" value="1"/>
</dbReference>
<dbReference type="InterPro" id="IPR029063">
    <property type="entry name" value="SAM-dependent_MTases_sf"/>
</dbReference>
<dbReference type="EMBL" id="JH636049">
    <property type="protein sequence ID" value="EID55587.1"/>
    <property type="molecule type" value="Genomic_DNA"/>
</dbReference>
<evidence type="ECO:0000256" key="2">
    <source>
        <dbReference type="ARBA" id="ARBA00011900"/>
    </source>
</evidence>
<comment type="similarity">
    <text evidence="1">Belongs to the N(4)/N(6)-methyltransferase family.</text>
</comment>
<dbReference type="GO" id="GO:0003676">
    <property type="term" value="F:nucleic acid binding"/>
    <property type="evidence" value="ECO:0007669"/>
    <property type="project" value="InterPro"/>
</dbReference>
<dbReference type="InterPro" id="IPR054520">
    <property type="entry name" value="M_Eco57I_C"/>
</dbReference>
<name>I0V634_9PSEU</name>
<proteinExistence type="inferred from homology"/>
<evidence type="ECO:0000313" key="10">
    <source>
        <dbReference type="Proteomes" id="UP000004691"/>
    </source>
</evidence>
<gene>
    <name evidence="9" type="ORF">SacxiDRAFT_3385</name>
</gene>
<keyword evidence="10" id="KW-1185">Reference proteome</keyword>
<dbReference type="SUPFAM" id="SSF53335">
    <property type="entry name" value="S-adenosyl-L-methionine-dependent methyltransferases"/>
    <property type="match status" value="1"/>
</dbReference>
<evidence type="ECO:0000313" key="9">
    <source>
        <dbReference type="EMBL" id="EID55587.1"/>
    </source>
</evidence>
<comment type="catalytic activity">
    <reaction evidence="6">
        <text>a 2'-deoxyadenosine in DNA + S-adenosyl-L-methionine = an N(6)-methyl-2'-deoxyadenosine in DNA + S-adenosyl-L-homocysteine + H(+)</text>
        <dbReference type="Rhea" id="RHEA:15197"/>
        <dbReference type="Rhea" id="RHEA-COMP:12418"/>
        <dbReference type="Rhea" id="RHEA-COMP:12419"/>
        <dbReference type="ChEBI" id="CHEBI:15378"/>
        <dbReference type="ChEBI" id="CHEBI:57856"/>
        <dbReference type="ChEBI" id="CHEBI:59789"/>
        <dbReference type="ChEBI" id="CHEBI:90615"/>
        <dbReference type="ChEBI" id="CHEBI:90616"/>
        <dbReference type="EC" id="2.1.1.72"/>
    </reaction>
</comment>
<protein>
    <recommendedName>
        <fullName evidence="2">site-specific DNA-methyltransferase (adenine-specific)</fullName>
        <ecNumber evidence="2">2.1.1.72</ecNumber>
    </recommendedName>
</protein>
<sequence length="521" mass="57574">MISQSPVSDLSAAERRRLEVQKELDAERSASERNRAGQFATPPVLARDIVDYALSLHGARPVRFLEPSCGSGAFYSALLAATEGDRIESAEGIEIDRRFARAARELWGPAGLKVTEGDFLVPRNRPRDSATLLVANPPYVRHHHLNGDTKANAAAMSVRETGIKPSGLSGLYLYFILLSHRTLCPGAVSAWLIPAEFMDVNYGIALKEYLTTHVTLRRVHRFDPADLQFTDALVTSAVVVFENRLPNADDVADFTYGGTVSAPRDHHRRKVTDLRPAAKWSALYRAKEQNASGPRLADFFKIRRGIATGSKKFFVMTVAEAQAYGFRPENLKPLLPSPRYIKGDVVETASNGYADTDPQLVVIDTGKSLGELRKSDPALAAYLARAPEEVLAGFLVRHRNPWYRQEQRDPAPFILTYMGRGADLVRPFRFILNRSDAIATNMFLMLYPKPRLQAFLDADAEGIKKVHHALLSLTADDLRHGGRVYGGGLHKMEPKELAALDASAIVNLCPGLLDDGEHELN</sequence>
<dbReference type="STRING" id="882086.SacxiDRAFT_3385"/>
<dbReference type="Gene3D" id="3.40.50.150">
    <property type="entry name" value="Vaccinia Virus protein VP39"/>
    <property type="match status" value="1"/>
</dbReference>
<dbReference type="HOGENOM" id="CLU_020255_0_0_11"/>
<dbReference type="InterPro" id="IPR050953">
    <property type="entry name" value="N4_N6_ade-DNA_methylase"/>
</dbReference>
<keyword evidence="5" id="KW-0949">S-adenosyl-L-methionine</keyword>
<dbReference type="PRINTS" id="PR00507">
    <property type="entry name" value="N12N6MTFRASE"/>
</dbReference>
<evidence type="ECO:0000256" key="6">
    <source>
        <dbReference type="ARBA" id="ARBA00047942"/>
    </source>
</evidence>
<dbReference type="AlphaFoldDB" id="I0V634"/>
<dbReference type="GO" id="GO:0006304">
    <property type="term" value="P:DNA modification"/>
    <property type="evidence" value="ECO:0007669"/>
    <property type="project" value="InterPro"/>
</dbReference>
<reference evidence="9 10" key="1">
    <citation type="submission" date="2012-01" db="EMBL/GenBank/DDBJ databases">
        <title>Improved High-Quality Draft sequence of Saccharomonospora xinjiangensis XJ-54.</title>
        <authorList>
            <consortium name="US DOE Joint Genome Institute"/>
            <person name="Lucas S."/>
            <person name="Han J."/>
            <person name="Lapidus A."/>
            <person name="Cheng J.-F."/>
            <person name="Goodwin L."/>
            <person name="Pitluck S."/>
            <person name="Peters L."/>
            <person name="Mikhailova N."/>
            <person name="Teshima H."/>
            <person name="Detter J.C."/>
            <person name="Han C."/>
            <person name="Tapia R."/>
            <person name="Land M."/>
            <person name="Hauser L."/>
            <person name="Kyrpides N."/>
            <person name="Ivanova N."/>
            <person name="Pagani I."/>
            <person name="Brambilla E.-M."/>
            <person name="Klenk H.-P."/>
            <person name="Woyke T."/>
        </authorList>
    </citation>
    <scope>NUCLEOTIDE SEQUENCE [LARGE SCALE GENOMIC DNA]</scope>
    <source>
        <strain evidence="9 10">XJ-54</strain>
    </source>
</reference>
<dbReference type="Proteomes" id="UP000004691">
    <property type="component" value="Unassembled WGS sequence"/>
</dbReference>
<dbReference type="eggNOG" id="COG0827">
    <property type="taxonomic scope" value="Bacteria"/>
</dbReference>
<dbReference type="GO" id="GO:0009007">
    <property type="term" value="F:site-specific DNA-methyltransferase (adenine-specific) activity"/>
    <property type="evidence" value="ECO:0007669"/>
    <property type="project" value="UniProtKB-EC"/>
</dbReference>
<dbReference type="GO" id="GO:0032259">
    <property type="term" value="P:methylation"/>
    <property type="evidence" value="ECO:0007669"/>
    <property type="project" value="UniProtKB-KW"/>
</dbReference>
<keyword evidence="3" id="KW-0489">Methyltransferase</keyword>
<evidence type="ECO:0000256" key="4">
    <source>
        <dbReference type="ARBA" id="ARBA00022679"/>
    </source>
</evidence>
<keyword evidence="4 9" id="KW-0808">Transferase</keyword>
<dbReference type="PANTHER" id="PTHR33841">
    <property type="entry name" value="DNA METHYLTRANSFERASE YEEA-RELATED"/>
    <property type="match status" value="1"/>
</dbReference>
<feature type="domain" description="Type II methyltransferase M.TaqI-like" evidence="7">
    <location>
        <begin position="134"/>
        <end position="224"/>
    </location>
</feature>
<dbReference type="PROSITE" id="PS00092">
    <property type="entry name" value="N6_MTASE"/>
    <property type="match status" value="1"/>
</dbReference>
<dbReference type="CDD" id="cd02440">
    <property type="entry name" value="AdoMet_MTases"/>
    <property type="match status" value="1"/>
</dbReference>
<feature type="domain" description="Type II methyltransferase M.Eco57I C-terminal" evidence="8">
    <location>
        <begin position="282"/>
        <end position="504"/>
    </location>
</feature>
<dbReference type="EC" id="2.1.1.72" evidence="2"/>
<dbReference type="InterPro" id="IPR011639">
    <property type="entry name" value="MethylTrfase_TaqI-like_dom"/>
</dbReference>
<dbReference type="OrthoDB" id="32195at2"/>